<accession>A0A9K3DSG9</accession>
<dbReference type="GO" id="GO:0000139">
    <property type="term" value="C:Golgi membrane"/>
    <property type="evidence" value="ECO:0007669"/>
    <property type="project" value="UniProtKB-SubCell"/>
</dbReference>
<reference evidence="7" key="2">
    <citation type="submission" date="2020-06" db="EMBL/GenBank/DDBJ databases">
        <title>Helianthus annuus Genome sequencing and assembly Release 2.</title>
        <authorList>
            <person name="Gouzy J."/>
            <person name="Langlade N."/>
            <person name="Munos S."/>
        </authorList>
    </citation>
    <scope>NUCLEOTIDE SEQUENCE</scope>
    <source>
        <tissue evidence="7">Leaves</tissue>
    </source>
</reference>
<dbReference type="PANTHER" id="PTHR11062:SF337">
    <property type="entry name" value="OS04G0109900 PROTEIN"/>
    <property type="match status" value="1"/>
</dbReference>
<comment type="caution">
    <text evidence="7">The sequence shown here is derived from an EMBL/GenBank/DDBJ whole genome shotgun (WGS) entry which is preliminary data.</text>
</comment>
<dbReference type="GO" id="GO:0102983">
    <property type="term" value="F:xylogalacturonan beta-1,3-xylosyltransferase activity"/>
    <property type="evidence" value="ECO:0007669"/>
    <property type="project" value="UniProtKB-EC"/>
</dbReference>
<dbReference type="AlphaFoldDB" id="A0A9K3DSG9"/>
<keyword evidence="5" id="KW-0333">Golgi apparatus</keyword>
<keyword evidence="7" id="KW-0808">Transferase</keyword>
<feature type="domain" description="Exostosin GT47" evidence="6">
    <location>
        <begin position="10"/>
        <end position="124"/>
    </location>
</feature>
<comment type="similarity">
    <text evidence="2">Belongs to the glycosyltransferase 47 family.</text>
</comment>
<organism evidence="7 8">
    <name type="scientific">Helianthus annuus</name>
    <name type="common">Common sunflower</name>
    <dbReference type="NCBI Taxonomy" id="4232"/>
    <lineage>
        <taxon>Eukaryota</taxon>
        <taxon>Viridiplantae</taxon>
        <taxon>Streptophyta</taxon>
        <taxon>Embryophyta</taxon>
        <taxon>Tracheophyta</taxon>
        <taxon>Spermatophyta</taxon>
        <taxon>Magnoliopsida</taxon>
        <taxon>eudicotyledons</taxon>
        <taxon>Gunneridae</taxon>
        <taxon>Pentapetalae</taxon>
        <taxon>asterids</taxon>
        <taxon>campanulids</taxon>
        <taxon>Asterales</taxon>
        <taxon>Asteraceae</taxon>
        <taxon>Asteroideae</taxon>
        <taxon>Heliantheae alliance</taxon>
        <taxon>Heliantheae</taxon>
        <taxon>Helianthus</taxon>
    </lineage>
</organism>
<evidence type="ECO:0000313" key="8">
    <source>
        <dbReference type="Proteomes" id="UP000215914"/>
    </source>
</evidence>
<reference evidence="7" key="1">
    <citation type="journal article" date="2017" name="Nature">
        <title>The sunflower genome provides insights into oil metabolism, flowering and Asterid evolution.</title>
        <authorList>
            <person name="Badouin H."/>
            <person name="Gouzy J."/>
            <person name="Grassa C.J."/>
            <person name="Murat F."/>
            <person name="Staton S.E."/>
            <person name="Cottret L."/>
            <person name="Lelandais-Briere C."/>
            <person name="Owens G.L."/>
            <person name="Carrere S."/>
            <person name="Mayjonade B."/>
            <person name="Legrand L."/>
            <person name="Gill N."/>
            <person name="Kane N.C."/>
            <person name="Bowers J.E."/>
            <person name="Hubner S."/>
            <person name="Bellec A."/>
            <person name="Berard A."/>
            <person name="Berges H."/>
            <person name="Blanchet N."/>
            <person name="Boniface M.C."/>
            <person name="Brunel D."/>
            <person name="Catrice O."/>
            <person name="Chaidir N."/>
            <person name="Claudel C."/>
            <person name="Donnadieu C."/>
            <person name="Faraut T."/>
            <person name="Fievet G."/>
            <person name="Helmstetter N."/>
            <person name="King M."/>
            <person name="Knapp S.J."/>
            <person name="Lai Z."/>
            <person name="Le Paslier M.C."/>
            <person name="Lippi Y."/>
            <person name="Lorenzon L."/>
            <person name="Mandel J.R."/>
            <person name="Marage G."/>
            <person name="Marchand G."/>
            <person name="Marquand E."/>
            <person name="Bret-Mestries E."/>
            <person name="Morien E."/>
            <person name="Nambeesan S."/>
            <person name="Nguyen T."/>
            <person name="Pegot-Espagnet P."/>
            <person name="Pouilly N."/>
            <person name="Raftis F."/>
            <person name="Sallet E."/>
            <person name="Schiex T."/>
            <person name="Thomas J."/>
            <person name="Vandecasteele C."/>
            <person name="Vares D."/>
            <person name="Vear F."/>
            <person name="Vautrin S."/>
            <person name="Crespi M."/>
            <person name="Mangin B."/>
            <person name="Burke J.M."/>
            <person name="Salse J."/>
            <person name="Munos S."/>
            <person name="Vincourt P."/>
            <person name="Rieseberg L.H."/>
            <person name="Langlade N.B."/>
        </authorList>
    </citation>
    <scope>NUCLEOTIDE SEQUENCE</scope>
    <source>
        <tissue evidence="7">Leaves</tissue>
    </source>
</reference>
<evidence type="ECO:0000259" key="6">
    <source>
        <dbReference type="Pfam" id="PF03016"/>
    </source>
</evidence>
<keyword evidence="3 7" id="KW-0328">Glycosyltransferase</keyword>
<evidence type="ECO:0000256" key="2">
    <source>
        <dbReference type="ARBA" id="ARBA00010271"/>
    </source>
</evidence>
<evidence type="ECO:0000256" key="3">
    <source>
        <dbReference type="ARBA" id="ARBA00022676"/>
    </source>
</evidence>
<evidence type="ECO:0000256" key="5">
    <source>
        <dbReference type="ARBA" id="ARBA00023034"/>
    </source>
</evidence>
<protein>
    <submittedName>
        <fullName evidence="7">Xylogalacturonan beta-1,3-xylosyltransferase</fullName>
        <ecNumber evidence="7">2.4.2.41</ecNumber>
    </submittedName>
</protein>
<keyword evidence="4" id="KW-0735">Signal-anchor</keyword>
<dbReference type="Pfam" id="PF03016">
    <property type="entry name" value="Exostosin_GT47"/>
    <property type="match status" value="1"/>
</dbReference>
<keyword evidence="8" id="KW-1185">Reference proteome</keyword>
<gene>
    <name evidence="7" type="ORF">HanXRQr2_Chr16g0745921</name>
</gene>
<keyword evidence="4" id="KW-0812">Transmembrane</keyword>
<dbReference type="PANTHER" id="PTHR11062">
    <property type="entry name" value="EXOSTOSIN HEPARAN SULFATE GLYCOSYLTRANSFERASE -RELATED"/>
    <property type="match status" value="1"/>
</dbReference>
<evidence type="ECO:0000256" key="1">
    <source>
        <dbReference type="ARBA" id="ARBA00004323"/>
    </source>
</evidence>
<dbReference type="Gramene" id="mRNA:HanXRQr2_Chr16g0745921">
    <property type="protein sequence ID" value="mRNA:HanXRQr2_Chr16g0745921"/>
    <property type="gene ID" value="HanXRQr2_Chr16g0745921"/>
</dbReference>
<dbReference type="EMBL" id="MNCJ02000331">
    <property type="protein sequence ID" value="KAF5759814.1"/>
    <property type="molecule type" value="Genomic_DNA"/>
</dbReference>
<sequence length="137" mass="16532">MHACRSYIEMEKRFKVYVYEEGEVPIVHDGPCKDIYTIEGRFIEEMEQDHHFRTKDAHKAHVYFMPFSVAWMVRYLYKPNSYDITPLQHFVSDYVRTISTKHPFWNTTHAADHFMLSCHDWGFDPEPYPGFHRLLLQ</sequence>
<dbReference type="Proteomes" id="UP000215914">
    <property type="component" value="Unassembled WGS sequence"/>
</dbReference>
<dbReference type="EC" id="2.4.2.41" evidence="7"/>
<dbReference type="InterPro" id="IPR040911">
    <property type="entry name" value="Exostosin_GT47"/>
</dbReference>
<comment type="subcellular location">
    <subcellularLocation>
        <location evidence="1">Golgi apparatus membrane</location>
        <topology evidence="1">Single-pass type II membrane protein</topology>
    </subcellularLocation>
</comment>
<name>A0A9K3DSG9_HELAN</name>
<evidence type="ECO:0000256" key="4">
    <source>
        <dbReference type="ARBA" id="ARBA00022968"/>
    </source>
</evidence>
<proteinExistence type="inferred from homology"/>
<dbReference type="InterPro" id="IPR004263">
    <property type="entry name" value="Exostosin"/>
</dbReference>
<evidence type="ECO:0000313" key="7">
    <source>
        <dbReference type="EMBL" id="KAF5759814.1"/>
    </source>
</evidence>